<keyword evidence="3" id="KW-1185">Reference proteome</keyword>
<feature type="signal peptide" evidence="1">
    <location>
        <begin position="1"/>
        <end position="21"/>
    </location>
</feature>
<protein>
    <submittedName>
        <fullName evidence="2">Uncharacterized protein</fullName>
    </submittedName>
</protein>
<accession>A0AAD9YEI6</accession>
<dbReference type="AlphaFoldDB" id="A0AAD9YEI6"/>
<comment type="caution">
    <text evidence="2">The sequence shown here is derived from an EMBL/GenBank/DDBJ whole genome shotgun (WGS) entry which is preliminary data.</text>
</comment>
<feature type="chain" id="PRO_5042260656" evidence="1">
    <location>
        <begin position="22"/>
        <end position="73"/>
    </location>
</feature>
<name>A0AAD9YEI6_COLKA</name>
<gene>
    <name evidence="2" type="ORF">CKAH01_16691</name>
</gene>
<organism evidence="2 3">
    <name type="scientific">Colletotrichum kahawae</name>
    <name type="common">Coffee berry disease fungus</name>
    <dbReference type="NCBI Taxonomy" id="34407"/>
    <lineage>
        <taxon>Eukaryota</taxon>
        <taxon>Fungi</taxon>
        <taxon>Dikarya</taxon>
        <taxon>Ascomycota</taxon>
        <taxon>Pezizomycotina</taxon>
        <taxon>Sordariomycetes</taxon>
        <taxon>Hypocreomycetidae</taxon>
        <taxon>Glomerellales</taxon>
        <taxon>Glomerellaceae</taxon>
        <taxon>Colletotrichum</taxon>
        <taxon>Colletotrichum gloeosporioides species complex</taxon>
    </lineage>
</organism>
<reference evidence="2" key="1">
    <citation type="submission" date="2023-02" db="EMBL/GenBank/DDBJ databases">
        <title>Colletotrichum kahawae CIFC_Que2 genome sequencing and assembly.</title>
        <authorList>
            <person name="Baroncelli R."/>
        </authorList>
    </citation>
    <scope>NUCLEOTIDE SEQUENCE</scope>
    <source>
        <strain evidence="2">CIFC_Que2</strain>
    </source>
</reference>
<dbReference type="EMBL" id="VYYT01000181">
    <property type="protein sequence ID" value="KAK2759275.1"/>
    <property type="molecule type" value="Genomic_DNA"/>
</dbReference>
<sequence>MQISTLLSIILPVAMVSQVAAQKSYCKSGGTSNPDCQPFNEVCTNACPRECGAGFKLQSLNKVDGKCGCFCTK</sequence>
<evidence type="ECO:0000256" key="1">
    <source>
        <dbReference type="SAM" id="SignalP"/>
    </source>
</evidence>
<dbReference type="Proteomes" id="UP001281614">
    <property type="component" value="Unassembled WGS sequence"/>
</dbReference>
<keyword evidence="1" id="KW-0732">Signal</keyword>
<evidence type="ECO:0000313" key="2">
    <source>
        <dbReference type="EMBL" id="KAK2759275.1"/>
    </source>
</evidence>
<evidence type="ECO:0000313" key="3">
    <source>
        <dbReference type="Proteomes" id="UP001281614"/>
    </source>
</evidence>
<proteinExistence type="predicted"/>